<dbReference type="STRING" id="400727.A0A2T7PBG9"/>
<comment type="caution">
    <text evidence="5">The sequence shown here is derived from an EMBL/GenBank/DDBJ whole genome shotgun (WGS) entry which is preliminary data.</text>
</comment>
<keyword evidence="6" id="KW-1185">Reference proteome</keyword>
<evidence type="ECO:0000256" key="1">
    <source>
        <dbReference type="ARBA" id="ARBA00022553"/>
    </source>
</evidence>
<dbReference type="Pfam" id="PF18592">
    <property type="entry name" value="Tho1_MOS11_C"/>
    <property type="match status" value="1"/>
</dbReference>
<dbReference type="GO" id="GO:0016973">
    <property type="term" value="P:poly(A)+ mRNA export from nucleus"/>
    <property type="evidence" value="ECO:0007669"/>
    <property type="project" value="TreeGrafter"/>
</dbReference>
<dbReference type="SUPFAM" id="SSF68906">
    <property type="entry name" value="SAP domain"/>
    <property type="match status" value="1"/>
</dbReference>
<dbReference type="InterPro" id="IPR040746">
    <property type="entry name" value="THO1_MOS11_C"/>
</dbReference>
<dbReference type="PANTHER" id="PTHR46551:SF1">
    <property type="entry name" value="SAP DOMAIN-CONTAINING RIBONUCLEOPROTEIN"/>
    <property type="match status" value="1"/>
</dbReference>
<dbReference type="InterPro" id="IPR052240">
    <property type="entry name" value="SAP_domain_ribonucleoprotein"/>
</dbReference>
<reference evidence="5 6" key="1">
    <citation type="submission" date="2018-04" db="EMBL/GenBank/DDBJ databases">
        <title>The genome of golden apple snail Pomacea canaliculata provides insight into stress tolerance and invasive adaptation.</title>
        <authorList>
            <person name="Liu C."/>
            <person name="Liu B."/>
            <person name="Ren Y."/>
            <person name="Zhang Y."/>
            <person name="Wang H."/>
            <person name="Li S."/>
            <person name="Jiang F."/>
            <person name="Yin L."/>
            <person name="Zhang G."/>
            <person name="Qian W."/>
            <person name="Fan W."/>
        </authorList>
    </citation>
    <scope>NUCLEOTIDE SEQUENCE [LARGE SCALE GENOMIC DNA]</scope>
    <source>
        <strain evidence="5">SZHN2017</strain>
        <tissue evidence="5">Muscle</tissue>
    </source>
</reference>
<dbReference type="Gene3D" id="1.10.720.30">
    <property type="entry name" value="SAP domain"/>
    <property type="match status" value="1"/>
</dbReference>
<evidence type="ECO:0000256" key="2">
    <source>
        <dbReference type="ARBA" id="ARBA00046328"/>
    </source>
</evidence>
<dbReference type="GO" id="GO:0005634">
    <property type="term" value="C:nucleus"/>
    <property type="evidence" value="ECO:0007669"/>
    <property type="project" value="TreeGrafter"/>
</dbReference>
<evidence type="ECO:0000259" key="4">
    <source>
        <dbReference type="PROSITE" id="PS50800"/>
    </source>
</evidence>
<dbReference type="PANTHER" id="PTHR46551">
    <property type="entry name" value="SAP DOMAIN-CONTAINING RIBONUCLEOPROTEIN"/>
    <property type="match status" value="1"/>
</dbReference>
<feature type="compositionally biased region" description="Basic and acidic residues" evidence="3">
    <location>
        <begin position="126"/>
        <end position="137"/>
    </location>
</feature>
<evidence type="ECO:0000256" key="3">
    <source>
        <dbReference type="SAM" id="MobiDB-lite"/>
    </source>
</evidence>
<dbReference type="Proteomes" id="UP000245119">
    <property type="component" value="Linkage Group LG5"/>
</dbReference>
<feature type="region of interest" description="Disordered" evidence="3">
    <location>
        <begin position="66"/>
        <end position="166"/>
    </location>
</feature>
<feature type="compositionally biased region" description="Low complexity" evidence="3">
    <location>
        <begin position="138"/>
        <end position="161"/>
    </location>
</feature>
<proteinExistence type="inferred from homology"/>
<dbReference type="EMBL" id="PZQS01000005">
    <property type="protein sequence ID" value="PVD30761.1"/>
    <property type="molecule type" value="Genomic_DNA"/>
</dbReference>
<dbReference type="PROSITE" id="PS50800">
    <property type="entry name" value="SAP"/>
    <property type="match status" value="1"/>
</dbReference>
<dbReference type="SMART" id="SM00513">
    <property type="entry name" value="SAP"/>
    <property type="match status" value="1"/>
</dbReference>
<keyword evidence="1" id="KW-0597">Phosphoprotein</keyword>
<feature type="compositionally biased region" description="Basic and acidic residues" evidence="3">
    <location>
        <begin position="107"/>
        <end position="118"/>
    </location>
</feature>
<dbReference type="AlphaFoldDB" id="A0A2T7PBG9"/>
<comment type="similarity">
    <text evidence="2">Belongs to the SAP domain-containing ribonucleoprotein family.</text>
</comment>
<evidence type="ECO:0000313" key="6">
    <source>
        <dbReference type="Proteomes" id="UP000245119"/>
    </source>
</evidence>
<dbReference type="Pfam" id="PF02037">
    <property type="entry name" value="SAP"/>
    <property type="match status" value="1"/>
</dbReference>
<accession>A0A2T7PBG9</accession>
<sequence>MATLNVEDISKMKVADLKKELKERGLTLSGTKAELVERLLASMNTDDDGVATGDSVDASIEKPTEDFQVTSKPVKAVAEPSETPPVTIVDSTEDDKDKKAASVRGMSEAERLKARAEKFGGSLSDAAKKQMRAERFGLDSSSVKSSSTAGSGTVGSTLGSGENVDKMKKRAERFGVVTSEKLSKVEEDEKRKKRLERFGGGTLSAPTDAKTVKLTALADVNIDERKRKRAERFGLT</sequence>
<name>A0A2T7PBG9_POMCA</name>
<dbReference type="InterPro" id="IPR003034">
    <property type="entry name" value="SAP_dom"/>
</dbReference>
<organism evidence="5 6">
    <name type="scientific">Pomacea canaliculata</name>
    <name type="common">Golden apple snail</name>
    <dbReference type="NCBI Taxonomy" id="400727"/>
    <lineage>
        <taxon>Eukaryota</taxon>
        <taxon>Metazoa</taxon>
        <taxon>Spiralia</taxon>
        <taxon>Lophotrochozoa</taxon>
        <taxon>Mollusca</taxon>
        <taxon>Gastropoda</taxon>
        <taxon>Caenogastropoda</taxon>
        <taxon>Architaenioglossa</taxon>
        <taxon>Ampullarioidea</taxon>
        <taxon>Ampullariidae</taxon>
        <taxon>Pomacea</taxon>
    </lineage>
</organism>
<dbReference type="OMA" id="ETPTKKH"/>
<dbReference type="OrthoDB" id="5837849at2759"/>
<dbReference type="InterPro" id="IPR036361">
    <property type="entry name" value="SAP_dom_sf"/>
</dbReference>
<feature type="domain" description="SAP" evidence="4">
    <location>
        <begin position="9"/>
        <end position="43"/>
    </location>
</feature>
<evidence type="ECO:0000313" key="5">
    <source>
        <dbReference type="EMBL" id="PVD30761.1"/>
    </source>
</evidence>
<gene>
    <name evidence="5" type="ORF">C0Q70_10036</name>
</gene>
<protein>
    <recommendedName>
        <fullName evidence="4">SAP domain-containing protein</fullName>
    </recommendedName>
</protein>